<name>A0ACB8TCF5_9AGAM</name>
<sequence>MPSVTSGTVLVTGASGYIGTWIVRYLVAHGFSVVVAARNDGQGEFLENRFPEFEGKVTHVNIADISKVGLAWGARSEAPS</sequence>
<protein>
    <submittedName>
        <fullName evidence="1">Uncharacterized protein</fullName>
    </submittedName>
</protein>
<comment type="caution">
    <text evidence="1">The sequence shown here is derived from an EMBL/GenBank/DDBJ whole genome shotgun (WGS) entry which is preliminary data.</text>
</comment>
<reference evidence="1" key="1">
    <citation type="submission" date="2021-03" db="EMBL/GenBank/DDBJ databases">
        <authorList>
            <consortium name="DOE Joint Genome Institute"/>
            <person name="Ahrendt S."/>
            <person name="Looney B.P."/>
            <person name="Miyauchi S."/>
            <person name="Morin E."/>
            <person name="Drula E."/>
            <person name="Courty P.E."/>
            <person name="Chicoki N."/>
            <person name="Fauchery L."/>
            <person name="Kohler A."/>
            <person name="Kuo A."/>
            <person name="Labutti K."/>
            <person name="Pangilinan J."/>
            <person name="Lipzen A."/>
            <person name="Riley R."/>
            <person name="Andreopoulos W."/>
            <person name="He G."/>
            <person name="Johnson J."/>
            <person name="Barry K.W."/>
            <person name="Grigoriev I.V."/>
            <person name="Nagy L."/>
            <person name="Hibbett D."/>
            <person name="Henrissat B."/>
            <person name="Matheny P.B."/>
            <person name="Labbe J."/>
            <person name="Martin F."/>
        </authorList>
    </citation>
    <scope>NUCLEOTIDE SEQUENCE</scope>
    <source>
        <strain evidence="1">HHB10654</strain>
    </source>
</reference>
<reference evidence="1" key="2">
    <citation type="journal article" date="2022" name="New Phytol.">
        <title>Evolutionary transition to the ectomycorrhizal habit in the genomes of a hyperdiverse lineage of mushroom-forming fungi.</title>
        <authorList>
            <person name="Looney B."/>
            <person name="Miyauchi S."/>
            <person name="Morin E."/>
            <person name="Drula E."/>
            <person name="Courty P.E."/>
            <person name="Kohler A."/>
            <person name="Kuo A."/>
            <person name="LaButti K."/>
            <person name="Pangilinan J."/>
            <person name="Lipzen A."/>
            <person name="Riley R."/>
            <person name="Andreopoulos W."/>
            <person name="He G."/>
            <person name="Johnson J."/>
            <person name="Nolan M."/>
            <person name="Tritt A."/>
            <person name="Barry K.W."/>
            <person name="Grigoriev I.V."/>
            <person name="Nagy L.G."/>
            <person name="Hibbett D."/>
            <person name="Henrissat B."/>
            <person name="Matheny P.B."/>
            <person name="Labbe J."/>
            <person name="Martin F.M."/>
        </authorList>
    </citation>
    <scope>NUCLEOTIDE SEQUENCE</scope>
    <source>
        <strain evidence="1">HHB10654</strain>
    </source>
</reference>
<organism evidence="1 2">
    <name type="scientific">Artomyces pyxidatus</name>
    <dbReference type="NCBI Taxonomy" id="48021"/>
    <lineage>
        <taxon>Eukaryota</taxon>
        <taxon>Fungi</taxon>
        <taxon>Dikarya</taxon>
        <taxon>Basidiomycota</taxon>
        <taxon>Agaricomycotina</taxon>
        <taxon>Agaricomycetes</taxon>
        <taxon>Russulales</taxon>
        <taxon>Auriscalpiaceae</taxon>
        <taxon>Artomyces</taxon>
    </lineage>
</organism>
<keyword evidence="2" id="KW-1185">Reference proteome</keyword>
<evidence type="ECO:0000313" key="2">
    <source>
        <dbReference type="Proteomes" id="UP000814140"/>
    </source>
</evidence>
<dbReference type="EMBL" id="MU277194">
    <property type="protein sequence ID" value="KAI0065891.1"/>
    <property type="molecule type" value="Genomic_DNA"/>
</dbReference>
<dbReference type="Proteomes" id="UP000814140">
    <property type="component" value="Unassembled WGS sequence"/>
</dbReference>
<gene>
    <name evidence="1" type="ORF">BV25DRAFT_1913319</name>
</gene>
<evidence type="ECO:0000313" key="1">
    <source>
        <dbReference type="EMBL" id="KAI0065891.1"/>
    </source>
</evidence>
<proteinExistence type="predicted"/>
<accession>A0ACB8TCF5</accession>